<proteinExistence type="inferred from homology"/>
<evidence type="ECO:0000259" key="5">
    <source>
        <dbReference type="PROSITE" id="PS00631"/>
    </source>
</evidence>
<dbReference type="InterPro" id="IPR000819">
    <property type="entry name" value="Peptidase_M17_C"/>
</dbReference>
<evidence type="ECO:0000256" key="3">
    <source>
        <dbReference type="ARBA" id="ARBA00022670"/>
    </source>
</evidence>
<dbReference type="PRINTS" id="PR00481">
    <property type="entry name" value="LAMNOPPTDASE"/>
</dbReference>
<sequence>MQFMPLTPVHKGDAAAVAQSLWEDTARFNTFFDCEPRVDAIPITVVCQRTFPDWMARQSSAVQQWVQFHQFESLLQDADSRGRSRLPSKPRDPVLLLPPEAVGSAHRPAAVLVAASDADTKSAQGVAWTLAALPACLPPAAYVLQQLPSELSPTAAALAWALGTYAFDRYKTRRHIDTAAPAYPTLARPHGCTWAYVESAARAAFLARDLINTPSEHMGPATLEACARVLAEALQGTCRAIVGDALLRDNFPQVHAVGRAAAERHAPRLIELEFAPDTDAATGDQDALSIVLVGKGVTFDSGGLDLKPSSAMRLMKKDMGGAANVLGLALMLRSDAALRRRLHLRVLVPAVENAVSGGAFRPGDVLTARNGMTTEVGNTDAEGRLILADALVYATESAPRLVVDCATLTGAGRVALGTDVPAMFSNDDQVAVELLQAAERTGDALWRLPLHTPYRKLLRSTVADVQNVSDGPYAGCITAALYLNEFVQPTGAGNAAARPAPAWIHIDHMAYATSSAPGRPEGGLEQGIRALHAMISKRYGGGGKE</sequence>
<dbReference type="InterPro" id="IPR011356">
    <property type="entry name" value="Leucine_aapep/pepB"/>
</dbReference>
<protein>
    <recommendedName>
        <fullName evidence="5">Cytosol aminopeptidase domain-containing protein</fullName>
    </recommendedName>
</protein>
<dbReference type="GO" id="GO:0030145">
    <property type="term" value="F:manganese ion binding"/>
    <property type="evidence" value="ECO:0007669"/>
    <property type="project" value="InterPro"/>
</dbReference>
<keyword evidence="7" id="KW-1185">Reference proteome</keyword>
<dbReference type="Pfam" id="PF00883">
    <property type="entry name" value="Peptidase_M17"/>
    <property type="match status" value="1"/>
</dbReference>
<dbReference type="Pfam" id="PF21337">
    <property type="entry name" value="Peptidase_M17_N_1"/>
    <property type="match status" value="1"/>
</dbReference>
<dbReference type="CDD" id="cd00433">
    <property type="entry name" value="Peptidase_M17"/>
    <property type="match status" value="1"/>
</dbReference>
<dbReference type="GO" id="GO:0070006">
    <property type="term" value="F:metalloaminopeptidase activity"/>
    <property type="evidence" value="ECO:0007669"/>
    <property type="project" value="InterPro"/>
</dbReference>
<evidence type="ECO:0000313" key="7">
    <source>
        <dbReference type="Proteomes" id="UP001301350"/>
    </source>
</evidence>
<reference evidence="6 7" key="1">
    <citation type="submission" date="2022-07" db="EMBL/GenBank/DDBJ databases">
        <title>Genome-wide signatures of adaptation to extreme environments.</title>
        <authorList>
            <person name="Cho C.H."/>
            <person name="Yoon H.S."/>
        </authorList>
    </citation>
    <scope>NUCLEOTIDE SEQUENCE [LARGE SCALE GENOMIC DNA]</scope>
    <source>
        <strain evidence="6 7">DBV 063 E5</strain>
    </source>
</reference>
<comment type="caution">
    <text evidence="6">The sequence shown here is derived from an EMBL/GenBank/DDBJ whole genome shotgun (WGS) entry which is preliminary data.</text>
</comment>
<dbReference type="EMBL" id="JANCYW010000018">
    <property type="protein sequence ID" value="KAK4538558.1"/>
    <property type="molecule type" value="Genomic_DNA"/>
</dbReference>
<dbReference type="InterPro" id="IPR043472">
    <property type="entry name" value="Macro_dom-like"/>
</dbReference>
<evidence type="ECO:0000256" key="2">
    <source>
        <dbReference type="ARBA" id="ARBA00022438"/>
    </source>
</evidence>
<gene>
    <name evidence="6" type="ORF">CDCA_CDCA18G4583</name>
</gene>
<evidence type="ECO:0000256" key="4">
    <source>
        <dbReference type="ARBA" id="ARBA00022801"/>
    </source>
</evidence>
<organism evidence="6 7">
    <name type="scientific">Cyanidium caldarium</name>
    <name type="common">Red alga</name>
    <dbReference type="NCBI Taxonomy" id="2771"/>
    <lineage>
        <taxon>Eukaryota</taxon>
        <taxon>Rhodophyta</taxon>
        <taxon>Bangiophyceae</taxon>
        <taxon>Cyanidiales</taxon>
        <taxon>Cyanidiaceae</taxon>
        <taxon>Cyanidium</taxon>
    </lineage>
</organism>
<keyword evidence="4" id="KW-0378">Hydrolase</keyword>
<dbReference type="SUPFAM" id="SSF53187">
    <property type="entry name" value="Zn-dependent exopeptidases"/>
    <property type="match status" value="1"/>
</dbReference>
<dbReference type="AlphaFoldDB" id="A0AAV9J1S7"/>
<dbReference type="PANTHER" id="PTHR11963:SF20">
    <property type="entry name" value="PEPTIDASE B"/>
    <property type="match status" value="1"/>
</dbReference>
<dbReference type="PANTHER" id="PTHR11963">
    <property type="entry name" value="LEUCINE AMINOPEPTIDASE-RELATED"/>
    <property type="match status" value="1"/>
</dbReference>
<name>A0AAV9J1S7_CYACA</name>
<dbReference type="Gene3D" id="3.40.630.10">
    <property type="entry name" value="Zn peptidases"/>
    <property type="match status" value="1"/>
</dbReference>
<dbReference type="InterPro" id="IPR048816">
    <property type="entry name" value="Peptidase_M17_N_1"/>
</dbReference>
<evidence type="ECO:0000313" key="6">
    <source>
        <dbReference type="EMBL" id="KAK4538558.1"/>
    </source>
</evidence>
<dbReference type="Proteomes" id="UP001301350">
    <property type="component" value="Unassembled WGS sequence"/>
</dbReference>
<dbReference type="Gene3D" id="3.40.220.10">
    <property type="entry name" value="Leucine Aminopeptidase, subunit E, domain 1"/>
    <property type="match status" value="1"/>
</dbReference>
<keyword evidence="2" id="KW-0031">Aminopeptidase</keyword>
<dbReference type="GO" id="GO:0006508">
    <property type="term" value="P:proteolysis"/>
    <property type="evidence" value="ECO:0007669"/>
    <property type="project" value="UniProtKB-KW"/>
</dbReference>
<dbReference type="PROSITE" id="PS00631">
    <property type="entry name" value="CYTOSOL_AP"/>
    <property type="match status" value="1"/>
</dbReference>
<feature type="domain" description="Cytosol aminopeptidase" evidence="5">
    <location>
        <begin position="378"/>
        <end position="385"/>
    </location>
</feature>
<keyword evidence="3" id="KW-0645">Protease</keyword>
<accession>A0AAV9J1S7</accession>
<dbReference type="GO" id="GO:0005737">
    <property type="term" value="C:cytoplasm"/>
    <property type="evidence" value="ECO:0007669"/>
    <property type="project" value="InterPro"/>
</dbReference>
<comment type="similarity">
    <text evidence="1">Belongs to the peptidase M17 family.</text>
</comment>
<evidence type="ECO:0000256" key="1">
    <source>
        <dbReference type="ARBA" id="ARBA00009528"/>
    </source>
</evidence>